<feature type="coiled-coil region" evidence="1">
    <location>
        <begin position="26"/>
        <end position="60"/>
    </location>
</feature>
<dbReference type="AlphaFoldDB" id="A0A0V0R544"/>
<protein>
    <submittedName>
        <fullName evidence="2">Uncharacterized protein</fullName>
    </submittedName>
</protein>
<comment type="caution">
    <text evidence="2">The sequence shown here is derived from an EMBL/GenBank/DDBJ whole genome shotgun (WGS) entry which is preliminary data.</text>
</comment>
<dbReference type="OrthoDB" id="310114at2759"/>
<keyword evidence="3" id="KW-1185">Reference proteome</keyword>
<evidence type="ECO:0000313" key="2">
    <source>
        <dbReference type="EMBL" id="KRX09613.1"/>
    </source>
</evidence>
<feature type="coiled-coil region" evidence="1">
    <location>
        <begin position="114"/>
        <end position="337"/>
    </location>
</feature>
<dbReference type="InParanoid" id="A0A0V0R544"/>
<name>A0A0V0R544_PSEPJ</name>
<organism evidence="2 3">
    <name type="scientific">Pseudocohnilembus persalinus</name>
    <name type="common">Ciliate</name>
    <dbReference type="NCBI Taxonomy" id="266149"/>
    <lineage>
        <taxon>Eukaryota</taxon>
        <taxon>Sar</taxon>
        <taxon>Alveolata</taxon>
        <taxon>Ciliophora</taxon>
        <taxon>Intramacronucleata</taxon>
        <taxon>Oligohymenophorea</taxon>
        <taxon>Scuticociliatia</taxon>
        <taxon>Philasterida</taxon>
        <taxon>Pseudocohnilembidae</taxon>
        <taxon>Pseudocohnilembus</taxon>
    </lineage>
</organism>
<keyword evidence="1" id="KW-0175">Coiled coil</keyword>
<dbReference type="Proteomes" id="UP000054937">
    <property type="component" value="Unassembled WGS sequence"/>
</dbReference>
<dbReference type="OMA" id="ISNTCET"/>
<evidence type="ECO:0000313" key="3">
    <source>
        <dbReference type="Proteomes" id="UP000054937"/>
    </source>
</evidence>
<evidence type="ECO:0000256" key="1">
    <source>
        <dbReference type="SAM" id="Coils"/>
    </source>
</evidence>
<gene>
    <name evidence="2" type="ORF">PPERSA_09283</name>
</gene>
<reference evidence="2 3" key="1">
    <citation type="journal article" date="2015" name="Sci. Rep.">
        <title>Genome of the facultative scuticociliatosis pathogen Pseudocohnilembus persalinus provides insight into its virulence through horizontal gene transfer.</title>
        <authorList>
            <person name="Xiong J."/>
            <person name="Wang G."/>
            <person name="Cheng J."/>
            <person name="Tian M."/>
            <person name="Pan X."/>
            <person name="Warren A."/>
            <person name="Jiang C."/>
            <person name="Yuan D."/>
            <person name="Miao W."/>
        </authorList>
    </citation>
    <scope>NUCLEOTIDE SEQUENCE [LARGE SCALE GENOMIC DNA]</scope>
    <source>
        <strain evidence="2">36N120E</strain>
    </source>
</reference>
<accession>A0A0V0R544</accession>
<proteinExistence type="predicted"/>
<sequence length="381" mass="45197">MYSPAKFDSDQKDVLISQLKAEIFELRQNERDFSELSSHLKNLEHRYQILSDEKLRCEHDLRLRNENNLKTISNLKTDIDSLKSGLTEKHIENQEIRAENMALKEISDHRSLDINRLKNELSQLNDYNSRQNQEKMELQEDLAIVKDQKRNALQEIDTLMIKQENLLQRNSEQEKLIRQLEQEQQQNKKQINSHRSKIEQLELELKLKLEQHQQTKGQLQESLEQISGQSQEIVKLQDMVEKYKQESNQYQKQLQNEQSKNHELGNQIVSLEQIIQSRESQIDEQRKEILQIKQAHADAIDINEKAQLDIQQLQRNVDQLQEQNRQLSNELLLFSDQDEQIRQILNRKNRVSELLIKSESVNRTANNTTLRSPHKRTASKY</sequence>
<dbReference type="EMBL" id="LDAU01000045">
    <property type="protein sequence ID" value="KRX09613.1"/>
    <property type="molecule type" value="Genomic_DNA"/>
</dbReference>